<evidence type="ECO:0000313" key="2">
    <source>
        <dbReference type="Proteomes" id="UP000199533"/>
    </source>
</evidence>
<evidence type="ECO:0000313" key="1">
    <source>
        <dbReference type="EMBL" id="SFL38915.1"/>
    </source>
</evidence>
<dbReference type="Proteomes" id="UP000199533">
    <property type="component" value="Unassembled WGS sequence"/>
</dbReference>
<reference evidence="2" key="1">
    <citation type="submission" date="2016-10" db="EMBL/GenBank/DDBJ databases">
        <authorList>
            <person name="Varghese N."/>
            <person name="Submissions S."/>
        </authorList>
    </citation>
    <scope>NUCLEOTIDE SEQUENCE [LARGE SCALE GENOMIC DNA]</scope>
    <source>
        <strain evidence="2">Nm69</strain>
    </source>
</reference>
<organism evidence="1 2">
    <name type="scientific">Nitrosomonas aestuarii</name>
    <dbReference type="NCBI Taxonomy" id="52441"/>
    <lineage>
        <taxon>Bacteria</taxon>
        <taxon>Pseudomonadati</taxon>
        <taxon>Pseudomonadota</taxon>
        <taxon>Betaproteobacteria</taxon>
        <taxon>Nitrosomonadales</taxon>
        <taxon>Nitrosomonadaceae</taxon>
        <taxon>Nitrosomonas</taxon>
    </lineage>
</organism>
<dbReference type="AlphaFoldDB" id="A0A1I4H9S2"/>
<gene>
    <name evidence="1" type="ORF">SAMN05216302_10756</name>
</gene>
<accession>A0A1I4H9S2</accession>
<dbReference type="EMBL" id="FOSP01000075">
    <property type="protein sequence ID" value="SFL38915.1"/>
    <property type="molecule type" value="Genomic_DNA"/>
</dbReference>
<sequence length="33" mass="3978">MATQVLLVERNNEKRLYVVTEETPPEHNWTHDQ</sequence>
<dbReference type="STRING" id="52441.SAMN05216302_10756"/>
<proteinExistence type="predicted"/>
<name>A0A1I4H9S2_9PROT</name>
<protein>
    <submittedName>
        <fullName evidence="1">Uncharacterized protein</fullName>
    </submittedName>
</protein>
<keyword evidence="2" id="KW-1185">Reference proteome</keyword>